<evidence type="ECO:0000256" key="1">
    <source>
        <dbReference type="SAM" id="MobiDB-lite"/>
    </source>
</evidence>
<comment type="caution">
    <text evidence="3">The sequence shown here is derived from an EMBL/GenBank/DDBJ whole genome shotgun (WGS) entry which is preliminary data.</text>
</comment>
<evidence type="ECO:0000313" key="4">
    <source>
        <dbReference type="Proteomes" id="UP001460270"/>
    </source>
</evidence>
<organism evidence="3 4">
    <name type="scientific">Mugilogobius chulae</name>
    <name type="common">yellowstripe goby</name>
    <dbReference type="NCBI Taxonomy" id="88201"/>
    <lineage>
        <taxon>Eukaryota</taxon>
        <taxon>Metazoa</taxon>
        <taxon>Chordata</taxon>
        <taxon>Craniata</taxon>
        <taxon>Vertebrata</taxon>
        <taxon>Euteleostomi</taxon>
        <taxon>Actinopterygii</taxon>
        <taxon>Neopterygii</taxon>
        <taxon>Teleostei</taxon>
        <taxon>Neoteleostei</taxon>
        <taxon>Acanthomorphata</taxon>
        <taxon>Gobiaria</taxon>
        <taxon>Gobiiformes</taxon>
        <taxon>Gobioidei</taxon>
        <taxon>Gobiidae</taxon>
        <taxon>Gobionellinae</taxon>
        <taxon>Mugilogobius</taxon>
    </lineage>
</organism>
<name>A0AAW0NXC7_9GOBI</name>
<accession>A0AAW0NXC7</accession>
<feature type="signal peptide" evidence="2">
    <location>
        <begin position="1"/>
        <end position="22"/>
    </location>
</feature>
<gene>
    <name evidence="3" type="ORF">WMY93_015492</name>
</gene>
<keyword evidence="2" id="KW-0732">Signal</keyword>
<dbReference type="AlphaFoldDB" id="A0AAW0NXC7"/>
<evidence type="ECO:0000256" key="2">
    <source>
        <dbReference type="SAM" id="SignalP"/>
    </source>
</evidence>
<proteinExistence type="predicted"/>
<dbReference type="Proteomes" id="UP001460270">
    <property type="component" value="Unassembled WGS sequence"/>
</dbReference>
<keyword evidence="4" id="KW-1185">Reference proteome</keyword>
<reference evidence="4" key="1">
    <citation type="submission" date="2024-04" db="EMBL/GenBank/DDBJ databases">
        <title>Salinicola lusitanus LLJ914,a marine bacterium isolated from the Okinawa Trough.</title>
        <authorList>
            <person name="Li J."/>
        </authorList>
    </citation>
    <scope>NUCLEOTIDE SEQUENCE [LARGE SCALE GENOMIC DNA]</scope>
</reference>
<protein>
    <submittedName>
        <fullName evidence="3">Uncharacterized protein</fullName>
    </submittedName>
</protein>
<feature type="compositionally biased region" description="Basic residues" evidence="1">
    <location>
        <begin position="291"/>
        <end position="310"/>
    </location>
</feature>
<feature type="region of interest" description="Disordered" evidence="1">
    <location>
        <begin position="242"/>
        <end position="330"/>
    </location>
</feature>
<feature type="chain" id="PRO_5043340021" evidence="2">
    <location>
        <begin position="23"/>
        <end position="330"/>
    </location>
</feature>
<dbReference type="EMBL" id="JBBPFD010000011">
    <property type="protein sequence ID" value="KAK7906880.1"/>
    <property type="molecule type" value="Genomic_DNA"/>
</dbReference>
<feature type="compositionally biased region" description="Basic and acidic residues" evidence="1">
    <location>
        <begin position="311"/>
        <end position="330"/>
    </location>
</feature>
<evidence type="ECO:0000313" key="3">
    <source>
        <dbReference type="EMBL" id="KAK7906880.1"/>
    </source>
</evidence>
<feature type="compositionally biased region" description="Basic and acidic residues" evidence="1">
    <location>
        <begin position="242"/>
        <end position="290"/>
    </location>
</feature>
<sequence length="330" mass="39101">MQGWWWVSMFAVWVTLVSPAFCQSGDGDWGSGLDLDSTLMIANDTFHTVGDEPARTTANPKPITHINQPPSPAPTLLYEPQPDKCSVFFSTKTSARLKAYQEEMAYLQAIQHGNRAVMDNLVQYVGAELGQNRYEDIIKENIIGIQAEQKSCHETVEKAEEDLKKQLEGEAMGALSGMQKVREESLAFEDMLSAAADIASRLESSAQTLHAAFTRKLKHMVRTQHVKRLERERERERERWKEREEREKRKREMERKRREMKRWKEREEEKERERKEKDRKRREVEKEGGRKERKKKGKRKGEKREKRRKRKETDEKREMEREKRLEKEER</sequence>